<dbReference type="WBParaSite" id="SSLN_0001593801-mRNA-1">
    <property type="protein sequence ID" value="SSLN_0001593801-mRNA-1"/>
    <property type="gene ID" value="SSLN_0001593801"/>
</dbReference>
<dbReference type="PROSITE" id="PS50157">
    <property type="entry name" value="ZINC_FINGER_C2H2_2"/>
    <property type="match status" value="1"/>
</dbReference>
<dbReference type="EMBL" id="UYSU01039860">
    <property type="protein sequence ID" value="VDM01747.1"/>
    <property type="molecule type" value="Genomic_DNA"/>
</dbReference>
<keyword evidence="1" id="KW-0863">Zinc-finger</keyword>
<gene>
    <name evidence="3" type="ORF">SSLN_LOCUS15361</name>
</gene>
<organism evidence="5">
    <name type="scientific">Schistocephalus solidus</name>
    <name type="common">Tapeworm</name>
    <dbReference type="NCBI Taxonomy" id="70667"/>
    <lineage>
        <taxon>Eukaryota</taxon>
        <taxon>Metazoa</taxon>
        <taxon>Spiralia</taxon>
        <taxon>Lophotrochozoa</taxon>
        <taxon>Platyhelminthes</taxon>
        <taxon>Cestoda</taxon>
        <taxon>Eucestoda</taxon>
        <taxon>Diphyllobothriidea</taxon>
        <taxon>Diphyllobothriidae</taxon>
        <taxon>Schistocephalus</taxon>
    </lineage>
</organism>
<sequence>MGIFGHMRIHNSGIHRNADNTDTSFTPSVPAILTTTATPTTMNDIARASTDFSCPHCARNFNSRIGLVGHLRIHRREAGKPVPGAPTYSRRTGLHCPHCFRTFTHRMGLSHEAKPHQRTQSTLIQTQHPHNHHNVPYALHQTKPSAQCMCCVYRVADQLTVSQTAMAHPYPLGK</sequence>
<dbReference type="Proteomes" id="UP000275846">
    <property type="component" value="Unassembled WGS sequence"/>
</dbReference>
<name>A0A183TFW3_SCHSO</name>
<dbReference type="InterPro" id="IPR036236">
    <property type="entry name" value="Znf_C2H2_sf"/>
</dbReference>
<dbReference type="SMART" id="SM00355">
    <property type="entry name" value="ZnF_C2H2"/>
    <property type="match status" value="1"/>
</dbReference>
<evidence type="ECO:0000313" key="5">
    <source>
        <dbReference type="WBParaSite" id="SSLN_0001593801-mRNA-1"/>
    </source>
</evidence>
<dbReference type="GO" id="GO:0008270">
    <property type="term" value="F:zinc ion binding"/>
    <property type="evidence" value="ECO:0007669"/>
    <property type="project" value="UniProtKB-KW"/>
</dbReference>
<dbReference type="Gene3D" id="3.30.160.60">
    <property type="entry name" value="Classic Zinc Finger"/>
    <property type="match status" value="1"/>
</dbReference>
<keyword evidence="1" id="KW-0862">Zinc</keyword>
<evidence type="ECO:0000256" key="1">
    <source>
        <dbReference type="PROSITE-ProRule" id="PRU00042"/>
    </source>
</evidence>
<evidence type="ECO:0000313" key="4">
    <source>
        <dbReference type="Proteomes" id="UP000275846"/>
    </source>
</evidence>
<dbReference type="PROSITE" id="PS00028">
    <property type="entry name" value="ZINC_FINGER_C2H2_1"/>
    <property type="match status" value="1"/>
</dbReference>
<evidence type="ECO:0000313" key="3">
    <source>
        <dbReference type="EMBL" id="VDM01747.1"/>
    </source>
</evidence>
<keyword evidence="1" id="KW-0479">Metal-binding</keyword>
<reference evidence="3 4" key="2">
    <citation type="submission" date="2018-11" db="EMBL/GenBank/DDBJ databases">
        <authorList>
            <consortium name="Pathogen Informatics"/>
        </authorList>
    </citation>
    <scope>NUCLEOTIDE SEQUENCE [LARGE SCALE GENOMIC DNA]</scope>
    <source>
        <strain evidence="3 4">NST_G2</strain>
    </source>
</reference>
<dbReference type="AlphaFoldDB" id="A0A183TFW3"/>
<dbReference type="OrthoDB" id="8117402at2759"/>
<keyword evidence="4" id="KW-1185">Reference proteome</keyword>
<feature type="domain" description="C2H2-type" evidence="2">
    <location>
        <begin position="52"/>
        <end position="79"/>
    </location>
</feature>
<evidence type="ECO:0000259" key="2">
    <source>
        <dbReference type="PROSITE" id="PS50157"/>
    </source>
</evidence>
<reference evidence="5" key="1">
    <citation type="submission" date="2016-06" db="UniProtKB">
        <authorList>
            <consortium name="WormBaseParasite"/>
        </authorList>
    </citation>
    <scope>IDENTIFICATION</scope>
</reference>
<proteinExistence type="predicted"/>
<accession>A0A183TFW3</accession>
<dbReference type="InterPro" id="IPR013087">
    <property type="entry name" value="Znf_C2H2_type"/>
</dbReference>
<protein>
    <submittedName>
        <fullName evidence="5">C2H2-type domain-containing protein</fullName>
    </submittedName>
</protein>
<dbReference type="SUPFAM" id="SSF57667">
    <property type="entry name" value="beta-beta-alpha zinc fingers"/>
    <property type="match status" value="1"/>
</dbReference>